<name>A0A8J5MCG6_9STRA</name>
<organism evidence="1 2">
    <name type="scientific">Phytophthora aleatoria</name>
    <dbReference type="NCBI Taxonomy" id="2496075"/>
    <lineage>
        <taxon>Eukaryota</taxon>
        <taxon>Sar</taxon>
        <taxon>Stramenopiles</taxon>
        <taxon>Oomycota</taxon>
        <taxon>Peronosporomycetes</taxon>
        <taxon>Peronosporales</taxon>
        <taxon>Peronosporaceae</taxon>
        <taxon>Phytophthora</taxon>
    </lineage>
</organism>
<sequence>ELRQRFVLGGVVPVSLRDLASLWADLTAEFRNAISCIQPSRECEAVTPIETPLSDWRTWQWGDGELGDAVPKGWEFPAHTSVKQMDTGIWPHKLLTKQHDIQPNHQMRHSRVRKVMQHIIDFVHGAGVLPEGVANISSIQLAAADKDFDAVFKMMLPQLYTSVPKRSEEITVKIGPSATVYNLWVTPPLYSIYYT</sequence>
<protein>
    <submittedName>
        <fullName evidence="1">Uncharacterized protein</fullName>
    </submittedName>
</protein>
<keyword evidence="2" id="KW-1185">Reference proteome</keyword>
<accession>A0A8J5MCG6</accession>
<feature type="non-terminal residue" evidence="1">
    <location>
        <position position="1"/>
    </location>
</feature>
<evidence type="ECO:0000313" key="1">
    <source>
        <dbReference type="EMBL" id="KAG6945742.1"/>
    </source>
</evidence>
<gene>
    <name evidence="1" type="ORF">JG688_00016407</name>
</gene>
<comment type="caution">
    <text evidence="1">The sequence shown here is derived from an EMBL/GenBank/DDBJ whole genome shotgun (WGS) entry which is preliminary data.</text>
</comment>
<evidence type="ECO:0000313" key="2">
    <source>
        <dbReference type="Proteomes" id="UP000709295"/>
    </source>
</evidence>
<proteinExistence type="predicted"/>
<dbReference type="EMBL" id="JAENGY010002032">
    <property type="protein sequence ID" value="KAG6945742.1"/>
    <property type="molecule type" value="Genomic_DNA"/>
</dbReference>
<dbReference type="Proteomes" id="UP000709295">
    <property type="component" value="Unassembled WGS sequence"/>
</dbReference>
<reference evidence="1" key="1">
    <citation type="submission" date="2021-01" db="EMBL/GenBank/DDBJ databases">
        <title>Phytophthora aleatoria, a newly-described species from Pinus radiata is distinct from Phytophthora cactorum isolates based on comparative genomics.</title>
        <authorList>
            <person name="Mcdougal R."/>
            <person name="Panda P."/>
            <person name="Williams N."/>
            <person name="Studholme D.J."/>
        </authorList>
    </citation>
    <scope>NUCLEOTIDE SEQUENCE</scope>
    <source>
        <strain evidence="1">NZFS 4037</strain>
    </source>
</reference>
<dbReference type="AlphaFoldDB" id="A0A8J5MCG6"/>